<evidence type="ECO:0000313" key="2">
    <source>
        <dbReference type="Proteomes" id="UP000004506"/>
    </source>
</evidence>
<dbReference type="AlphaFoldDB" id="A0AA86YRN7"/>
<reference evidence="2" key="2">
    <citation type="submission" date="2008-04" db="EMBL/GenBank/DDBJ databases">
        <title>Draft genome sequence of Providencia stuartii(ATCC 25827).</title>
        <authorList>
            <person name="Sudarsanam P."/>
            <person name="Ley R."/>
            <person name="Guruge J."/>
            <person name="Turnbaugh P.J."/>
            <person name="Mahowald M."/>
            <person name="Liep D."/>
            <person name="Gordon J."/>
        </authorList>
    </citation>
    <scope>NUCLEOTIDE SEQUENCE [LARGE SCALE GENOMIC DNA]</scope>
    <source>
        <strain evidence="2">ATCC 25827</strain>
    </source>
</reference>
<reference evidence="2" key="1">
    <citation type="submission" date="2008-04" db="EMBL/GenBank/DDBJ databases">
        <title>Draft genome sequence of Providencia stuartii (ATCC 25827).</title>
        <authorList>
            <person name="Sudarsanam P."/>
            <person name="Ley R."/>
            <person name="Guruge J."/>
            <person name="Turnbaugh P.J."/>
            <person name="Mahowald M."/>
            <person name="Liep D."/>
            <person name="Gordon J."/>
        </authorList>
    </citation>
    <scope>NUCLEOTIDE SEQUENCE [LARGE SCALE GENOMIC DNA]</scope>
    <source>
        <strain evidence="2">ATCC 25827</strain>
    </source>
</reference>
<evidence type="ECO:0000313" key="1">
    <source>
        <dbReference type="EMBL" id="EDU61790.1"/>
    </source>
</evidence>
<name>A0AA86YRN7_PROST</name>
<dbReference type="EMBL" id="ABJD02000046">
    <property type="protein sequence ID" value="EDU61790.1"/>
    <property type="molecule type" value="Genomic_DNA"/>
</dbReference>
<dbReference type="Proteomes" id="UP000004506">
    <property type="component" value="Unassembled WGS sequence"/>
</dbReference>
<protein>
    <submittedName>
        <fullName evidence="1">Uncharacterized protein</fullName>
    </submittedName>
</protein>
<sequence>MEIWLLLMLKLVLFRKHMKIITVSRDMNMRVTKEPVCGYCRNGR</sequence>
<proteinExistence type="predicted"/>
<accession>A0AA86YRN7</accession>
<reference evidence="1 2" key="3">
    <citation type="submission" date="2008-05" db="EMBL/GenBank/DDBJ databases">
        <authorList>
            <person name="Fulton L."/>
            <person name="Clifton S."/>
            <person name="Fulton B."/>
            <person name="Xu J."/>
            <person name="Minx P."/>
            <person name="Pepin K.H."/>
            <person name="Johnson M."/>
            <person name="Thiruvilangam P."/>
            <person name="Bhonagiri V."/>
            <person name="Nash W.E."/>
            <person name="Mardis E.R."/>
            <person name="Wilson R.K."/>
        </authorList>
    </citation>
    <scope>NUCLEOTIDE SEQUENCE [LARGE SCALE GENOMIC DNA]</scope>
    <source>
        <strain evidence="1 2">ATCC 25827</strain>
    </source>
</reference>
<gene>
    <name evidence="1" type="ORF">PROSTU_00328</name>
</gene>
<comment type="caution">
    <text evidence="1">The sequence shown here is derived from an EMBL/GenBank/DDBJ whole genome shotgun (WGS) entry which is preliminary data.</text>
</comment>
<organism evidence="1 2">
    <name type="scientific">Providencia stuartii ATCC 25827</name>
    <dbReference type="NCBI Taxonomy" id="471874"/>
    <lineage>
        <taxon>Bacteria</taxon>
        <taxon>Pseudomonadati</taxon>
        <taxon>Pseudomonadota</taxon>
        <taxon>Gammaproteobacteria</taxon>
        <taxon>Enterobacterales</taxon>
        <taxon>Morganellaceae</taxon>
        <taxon>Providencia</taxon>
    </lineage>
</organism>